<dbReference type="PANTHER" id="PTHR30005">
    <property type="entry name" value="EXOPOLYPHOSPHATASE"/>
    <property type="match status" value="1"/>
</dbReference>
<dbReference type="Pfam" id="PF21697">
    <property type="entry name" value="Ppx_C"/>
    <property type="match status" value="1"/>
</dbReference>
<sequence>MGAPSSGELIRAIIDIGSNSIRLVVFRKDRRTPFALFNEKVMAGLGTGVAIDGYMAEANLAEAHSALKRFAMLCADMNVSSIEAFATAAVRDAVNGPDFVAKVKADTGIDIEVIDGKKEGRYAALGVLGGIPGADGIVGDLGGGSLELVRLKNGQPRKVMSLPIGSLKLAEARKGGTEKMQRLVKKALDQVDWLVEGKGLPFYMVGGSWRALAQLEMHLTGHPLHIVHQYELSTKAVDRLARAVPNLRQKRMRSITNVSTSRTPHLPGAALLLRHVMKRLGSSHAVVSAYGIREGVFFDGLPEELARRDPLISAAREEGTAIGRFPQHAGALMRWMEGMFEAEPAEETRLRRAAAELSDIAWRAHPDFRAERALHMALHGNWAGIDQRGRAMLGAALYALYGGQLDDQLHSPLGLLAGYEEIERATAWGLALRLGQRLTGGTAHPLKNSALRSDGEYVILELSEDMATLWSGAVERRLTLLAAHLAMPYDVRII</sequence>
<protein>
    <submittedName>
        <fullName evidence="3">Ppx/GppA family phosphatase</fullName>
    </submittedName>
</protein>
<evidence type="ECO:0000313" key="3">
    <source>
        <dbReference type="EMBL" id="MBV7257035.1"/>
    </source>
</evidence>
<dbReference type="PANTHER" id="PTHR30005:SF0">
    <property type="entry name" value="RETROGRADE REGULATION PROTEIN 2"/>
    <property type="match status" value="1"/>
</dbReference>
<keyword evidence="4" id="KW-1185">Reference proteome</keyword>
<dbReference type="InterPro" id="IPR048951">
    <property type="entry name" value="Ppx_C"/>
</dbReference>
<proteinExistence type="predicted"/>
<organism evidence="3 4">
    <name type="scientific">Pacificimonas pallii</name>
    <dbReference type="NCBI Taxonomy" id="2827236"/>
    <lineage>
        <taxon>Bacteria</taxon>
        <taxon>Pseudomonadati</taxon>
        <taxon>Pseudomonadota</taxon>
        <taxon>Alphaproteobacteria</taxon>
        <taxon>Sphingomonadales</taxon>
        <taxon>Sphingosinicellaceae</taxon>
        <taxon>Pacificimonas</taxon>
    </lineage>
</organism>
<feature type="domain" description="Ppx/GppA phosphatase N-terminal" evidence="1">
    <location>
        <begin position="24"/>
        <end position="303"/>
    </location>
</feature>
<dbReference type="CDD" id="cd24052">
    <property type="entry name" value="ASKHA_NBD_HpPPX-GppA-like"/>
    <property type="match status" value="1"/>
</dbReference>
<dbReference type="InterPro" id="IPR050273">
    <property type="entry name" value="GppA/Ppx_hydrolase"/>
</dbReference>
<dbReference type="EMBL" id="JAGSPA010000003">
    <property type="protein sequence ID" value="MBV7257035.1"/>
    <property type="molecule type" value="Genomic_DNA"/>
</dbReference>
<dbReference type="Pfam" id="PF02541">
    <property type="entry name" value="Ppx-GppA"/>
    <property type="match status" value="1"/>
</dbReference>
<comment type="caution">
    <text evidence="3">The sequence shown here is derived from an EMBL/GenBank/DDBJ whole genome shotgun (WGS) entry which is preliminary data.</text>
</comment>
<gene>
    <name evidence="3" type="ORF">KCG44_09595</name>
</gene>
<name>A0ABS6SF86_9SPHN</name>
<dbReference type="InterPro" id="IPR003695">
    <property type="entry name" value="Ppx_GppA_N"/>
</dbReference>
<feature type="domain" description="Exopolyphosphatase C-terminal" evidence="2">
    <location>
        <begin position="311"/>
        <end position="482"/>
    </location>
</feature>
<evidence type="ECO:0000259" key="2">
    <source>
        <dbReference type="Pfam" id="PF21697"/>
    </source>
</evidence>
<reference evidence="3 4" key="1">
    <citation type="submission" date="2021-04" db="EMBL/GenBank/DDBJ databases">
        <authorList>
            <person name="Pira H."/>
            <person name="Risdian C."/>
            <person name="Wink J."/>
        </authorList>
    </citation>
    <scope>NUCLEOTIDE SEQUENCE [LARGE SCALE GENOMIC DNA]</scope>
    <source>
        <strain evidence="3 4">WHA3</strain>
    </source>
</reference>
<evidence type="ECO:0000313" key="4">
    <source>
        <dbReference type="Proteomes" id="UP000722336"/>
    </source>
</evidence>
<evidence type="ECO:0000259" key="1">
    <source>
        <dbReference type="Pfam" id="PF02541"/>
    </source>
</evidence>
<dbReference type="Proteomes" id="UP000722336">
    <property type="component" value="Unassembled WGS sequence"/>
</dbReference>
<accession>A0ABS6SF86</accession>